<evidence type="ECO:0008006" key="7">
    <source>
        <dbReference type="Google" id="ProtNLM"/>
    </source>
</evidence>
<evidence type="ECO:0000256" key="2">
    <source>
        <dbReference type="ARBA" id="ARBA00023015"/>
    </source>
</evidence>
<feature type="non-terminal residue" evidence="6">
    <location>
        <position position="321"/>
    </location>
</feature>
<proteinExistence type="predicted"/>
<reference evidence="6" key="3">
    <citation type="submission" date="2025-08" db="UniProtKB">
        <authorList>
            <consortium name="RefSeq"/>
        </authorList>
    </citation>
    <scope>IDENTIFICATION</scope>
    <source>
        <strain evidence="6">CBS 342.82</strain>
    </source>
</reference>
<comment type="subcellular location">
    <subcellularLocation>
        <location evidence="1">Nucleus</location>
    </subcellularLocation>
</comment>
<dbReference type="Proteomes" id="UP000504637">
    <property type="component" value="Unplaced"/>
</dbReference>
<keyword evidence="4" id="KW-0539">Nucleus</keyword>
<sequence>RVELEGLYGQLKAALGEAWGDYKIALGQFALGSLSQAELSWVLQPLLCPPAAAGAPAAETAKTTTSPLHLHNAFLIALYANSMRDPPPNEVAPWVVATDKPSNAAKNAGAVSGINDQVEERLKREVMALHKRDRKRIKGLSKNAKTEDTGLQEILDYMQELAVKPPSQSQANNEGAGLGKTNWDIEIRRRYAQPLASETLEFPTLNEMQNRIEPICFEEGLTGGVQQGSLQGVAELVERSAEVFIKETLSRLLSHARSNAADGMGVQTNMFKRQLRKEELALENGTLQRNAAGLLPVQMDAQVRKDPLTAYDLRLSMGLCD</sequence>
<feature type="non-terminal residue" evidence="6">
    <location>
        <position position="1"/>
    </location>
</feature>
<dbReference type="GO" id="GO:0006357">
    <property type="term" value="P:regulation of transcription by RNA polymerase II"/>
    <property type="evidence" value="ECO:0007669"/>
    <property type="project" value="TreeGrafter"/>
</dbReference>
<evidence type="ECO:0000256" key="4">
    <source>
        <dbReference type="ARBA" id="ARBA00023242"/>
    </source>
</evidence>
<dbReference type="OrthoDB" id="10264870at2759"/>
<dbReference type="InterPro" id="IPR024738">
    <property type="entry name" value="Hfi1/Tada1"/>
</dbReference>
<protein>
    <recommendedName>
        <fullName evidence="7">Transcriptional co-activator</fullName>
    </recommendedName>
</protein>
<reference evidence="6" key="1">
    <citation type="submission" date="2020-01" db="EMBL/GenBank/DDBJ databases">
        <authorList>
            <consortium name="DOE Joint Genome Institute"/>
            <person name="Haridas S."/>
            <person name="Albert R."/>
            <person name="Binder M."/>
            <person name="Bloem J."/>
            <person name="Labutti K."/>
            <person name="Salamov A."/>
            <person name="Andreopoulos B."/>
            <person name="Baker S.E."/>
            <person name="Barry K."/>
            <person name="Bills G."/>
            <person name="Bluhm B.H."/>
            <person name="Cannon C."/>
            <person name="Castanera R."/>
            <person name="Culley D.E."/>
            <person name="Daum C."/>
            <person name="Ezra D."/>
            <person name="Gonzalez J.B."/>
            <person name="Henrissat B."/>
            <person name="Kuo A."/>
            <person name="Liang C."/>
            <person name="Lipzen A."/>
            <person name="Lutzoni F."/>
            <person name="Magnuson J."/>
            <person name="Mondo S."/>
            <person name="Nolan M."/>
            <person name="Ohm R."/>
            <person name="Pangilinan J."/>
            <person name="Park H.-J."/>
            <person name="Ramirez L."/>
            <person name="Alfaro M."/>
            <person name="Sun H."/>
            <person name="Tritt A."/>
            <person name="Yoshinaga Y."/>
            <person name="Zwiers L.-H."/>
            <person name="Turgeon B.G."/>
            <person name="Goodwin S.B."/>
            <person name="Spatafora J.W."/>
            <person name="Crous P.W."/>
            <person name="Grigoriev I.V."/>
        </authorList>
    </citation>
    <scope>NUCLEOTIDE SEQUENCE</scope>
    <source>
        <strain evidence="6">CBS 342.82</strain>
    </source>
</reference>
<evidence type="ECO:0000313" key="6">
    <source>
        <dbReference type="RefSeq" id="XP_033454792.1"/>
    </source>
</evidence>
<reference evidence="6" key="2">
    <citation type="submission" date="2020-04" db="EMBL/GenBank/DDBJ databases">
        <authorList>
            <consortium name="NCBI Genome Project"/>
        </authorList>
    </citation>
    <scope>NUCLEOTIDE SEQUENCE</scope>
    <source>
        <strain evidence="6">CBS 342.82</strain>
    </source>
</reference>
<evidence type="ECO:0000313" key="5">
    <source>
        <dbReference type="Proteomes" id="UP000504637"/>
    </source>
</evidence>
<dbReference type="AlphaFoldDB" id="A0A6J3LP65"/>
<dbReference type="GO" id="GO:0003713">
    <property type="term" value="F:transcription coactivator activity"/>
    <property type="evidence" value="ECO:0007669"/>
    <property type="project" value="TreeGrafter"/>
</dbReference>
<name>A0A6J3LP65_9PEZI</name>
<gene>
    <name evidence="6" type="ORF">K489DRAFT_308314</name>
</gene>
<dbReference type="GO" id="GO:0005634">
    <property type="term" value="C:nucleus"/>
    <property type="evidence" value="ECO:0007669"/>
    <property type="project" value="UniProtKB-SubCell"/>
</dbReference>
<accession>A0A6J3LP65</accession>
<evidence type="ECO:0000256" key="1">
    <source>
        <dbReference type="ARBA" id="ARBA00004123"/>
    </source>
</evidence>
<evidence type="ECO:0000256" key="3">
    <source>
        <dbReference type="ARBA" id="ARBA00023163"/>
    </source>
</evidence>
<dbReference type="PANTHER" id="PTHR21277">
    <property type="entry name" value="TRANSCRIPTIONAL ADAPTER 1"/>
    <property type="match status" value="1"/>
</dbReference>
<dbReference type="RefSeq" id="XP_033454792.1">
    <property type="nucleotide sequence ID" value="XM_033600612.1"/>
</dbReference>
<keyword evidence="2" id="KW-0805">Transcription regulation</keyword>
<dbReference type="GeneID" id="54358412"/>
<keyword evidence="5" id="KW-1185">Reference proteome</keyword>
<dbReference type="GO" id="GO:0000124">
    <property type="term" value="C:SAGA complex"/>
    <property type="evidence" value="ECO:0007669"/>
    <property type="project" value="TreeGrafter"/>
</dbReference>
<dbReference type="PANTHER" id="PTHR21277:SF5">
    <property type="entry name" value="TRANSCRIPTIONAL ADAPTER 1"/>
    <property type="match status" value="1"/>
</dbReference>
<organism evidence="6">
    <name type="scientific">Dissoconium aciculare CBS 342.82</name>
    <dbReference type="NCBI Taxonomy" id="1314786"/>
    <lineage>
        <taxon>Eukaryota</taxon>
        <taxon>Fungi</taxon>
        <taxon>Dikarya</taxon>
        <taxon>Ascomycota</taxon>
        <taxon>Pezizomycotina</taxon>
        <taxon>Dothideomycetes</taxon>
        <taxon>Dothideomycetidae</taxon>
        <taxon>Mycosphaerellales</taxon>
        <taxon>Dissoconiaceae</taxon>
        <taxon>Dissoconium</taxon>
    </lineage>
</organism>
<keyword evidence="3" id="KW-0804">Transcription</keyword>
<dbReference type="Pfam" id="PF12767">
    <property type="entry name" value="SAGA-Tad1"/>
    <property type="match status" value="1"/>
</dbReference>